<keyword evidence="5" id="KW-1185">Reference proteome</keyword>
<name>A0A1I5SEK0_9EURY</name>
<dbReference type="RefSeq" id="WP_074878102.1">
    <property type="nucleotide sequence ID" value="NZ_FOXI01000006.1"/>
</dbReference>
<dbReference type="CDD" id="cd06445">
    <property type="entry name" value="ATase"/>
    <property type="match status" value="1"/>
</dbReference>
<organism evidence="4 5">
    <name type="scientific">Halolamina pelagica</name>
    <dbReference type="NCBI Taxonomy" id="699431"/>
    <lineage>
        <taxon>Archaea</taxon>
        <taxon>Methanobacteriati</taxon>
        <taxon>Methanobacteriota</taxon>
        <taxon>Stenosarchaea group</taxon>
        <taxon>Halobacteria</taxon>
        <taxon>Halobacteriales</taxon>
        <taxon>Haloferacaceae</taxon>
    </lineage>
</organism>
<dbReference type="Gene3D" id="1.10.10.10">
    <property type="entry name" value="Winged helix-like DNA-binding domain superfamily/Winged helix DNA-binding domain"/>
    <property type="match status" value="1"/>
</dbReference>
<evidence type="ECO:0000256" key="1">
    <source>
        <dbReference type="ARBA" id="ARBA00022763"/>
    </source>
</evidence>
<dbReference type="InterPro" id="IPR036388">
    <property type="entry name" value="WH-like_DNA-bd_sf"/>
</dbReference>
<dbReference type="AlphaFoldDB" id="A0A1I5SEK0"/>
<feature type="domain" description="Methylated-DNA-[protein]-cysteine S-methyltransferase DNA binding" evidence="3">
    <location>
        <begin position="74"/>
        <end position="136"/>
    </location>
</feature>
<keyword evidence="4" id="KW-0489">Methyltransferase</keyword>
<dbReference type="Proteomes" id="UP000183769">
    <property type="component" value="Unassembled WGS sequence"/>
</dbReference>
<dbReference type="Pfam" id="PF01035">
    <property type="entry name" value="DNA_binding_1"/>
    <property type="match status" value="1"/>
</dbReference>
<dbReference type="SUPFAM" id="SSF46767">
    <property type="entry name" value="Methylated DNA-protein cysteine methyltransferase, C-terminal domain"/>
    <property type="match status" value="1"/>
</dbReference>
<dbReference type="InterPro" id="IPR014048">
    <property type="entry name" value="MethylDNA_cys_MeTrfase_DNA-bd"/>
</dbReference>
<feature type="region of interest" description="Disordered" evidence="2">
    <location>
        <begin position="127"/>
        <end position="155"/>
    </location>
</feature>
<dbReference type="GO" id="GO:0006281">
    <property type="term" value="P:DNA repair"/>
    <property type="evidence" value="ECO:0007669"/>
    <property type="project" value="InterPro"/>
</dbReference>
<evidence type="ECO:0000313" key="5">
    <source>
        <dbReference type="Proteomes" id="UP000183769"/>
    </source>
</evidence>
<sequence>MEDAGIYARESDVLGRPVQIGVASSQVIDVSFPDEIPSDADPNHPILDRLFDYLDGAEDDFADVEIAITVPTGQRAVLDAVCQIPYGETGNTRQVAHMANLNPDDEDDAGTVRAALRANPVPIFVPDHRVDDAPGATPSDVAATLRNVERSRELK</sequence>
<evidence type="ECO:0000256" key="2">
    <source>
        <dbReference type="SAM" id="MobiDB-lite"/>
    </source>
</evidence>
<keyword evidence="1" id="KW-0227">DNA damage</keyword>
<evidence type="ECO:0000313" key="4">
    <source>
        <dbReference type="EMBL" id="SFP69135.1"/>
    </source>
</evidence>
<accession>A0A1I5SEK0</accession>
<dbReference type="OrthoDB" id="372118at2157"/>
<proteinExistence type="predicted"/>
<reference evidence="5" key="1">
    <citation type="submission" date="2016-10" db="EMBL/GenBank/DDBJ databases">
        <authorList>
            <person name="Varghese N."/>
            <person name="Submissions S."/>
        </authorList>
    </citation>
    <scope>NUCLEOTIDE SEQUENCE [LARGE SCALE GENOMIC DNA]</scope>
    <source>
        <strain evidence="5">CGMCC 1.10329</strain>
    </source>
</reference>
<keyword evidence="4" id="KW-0808">Transferase</keyword>
<dbReference type="GO" id="GO:0032259">
    <property type="term" value="P:methylation"/>
    <property type="evidence" value="ECO:0007669"/>
    <property type="project" value="UniProtKB-KW"/>
</dbReference>
<dbReference type="EMBL" id="FOXI01000006">
    <property type="protein sequence ID" value="SFP69135.1"/>
    <property type="molecule type" value="Genomic_DNA"/>
</dbReference>
<dbReference type="InterPro" id="IPR036217">
    <property type="entry name" value="MethylDNA_cys_MeTrfase_DNAb"/>
</dbReference>
<evidence type="ECO:0000259" key="3">
    <source>
        <dbReference type="Pfam" id="PF01035"/>
    </source>
</evidence>
<gene>
    <name evidence="4" type="ORF">SAMN05216277_10681</name>
</gene>
<dbReference type="GO" id="GO:0008168">
    <property type="term" value="F:methyltransferase activity"/>
    <property type="evidence" value="ECO:0007669"/>
    <property type="project" value="UniProtKB-KW"/>
</dbReference>
<protein>
    <submittedName>
        <fullName evidence="4">Methylated-DNA-[protein]-cysteine S-methyltransferase</fullName>
    </submittedName>
</protein>